<reference evidence="2" key="2">
    <citation type="submission" date="2025-08" db="UniProtKB">
        <authorList>
            <consortium name="Ensembl"/>
        </authorList>
    </citation>
    <scope>IDENTIFICATION</scope>
</reference>
<reference evidence="2 3" key="1">
    <citation type="submission" date="2009-03" db="EMBL/GenBank/DDBJ databases">
        <authorList>
            <person name="Warren W."/>
            <person name="Ye L."/>
            <person name="Minx P."/>
            <person name="Worley K."/>
            <person name="Gibbs R."/>
            <person name="Wilson R.K."/>
        </authorList>
    </citation>
    <scope>NUCLEOTIDE SEQUENCE [LARGE SCALE GENOMIC DNA]</scope>
</reference>
<dbReference type="Ensembl" id="ENSCJAT00000125142.1">
    <property type="protein sequence ID" value="ENSCJAP00000089638.1"/>
    <property type="gene ID" value="ENSCJAG00000057951.2"/>
</dbReference>
<organism evidence="2 3">
    <name type="scientific">Callithrix jacchus</name>
    <name type="common">White-tufted-ear marmoset</name>
    <name type="synonym">Simia Jacchus</name>
    <dbReference type="NCBI Taxonomy" id="9483"/>
    <lineage>
        <taxon>Eukaryota</taxon>
        <taxon>Metazoa</taxon>
        <taxon>Chordata</taxon>
        <taxon>Craniata</taxon>
        <taxon>Vertebrata</taxon>
        <taxon>Euteleostomi</taxon>
        <taxon>Mammalia</taxon>
        <taxon>Eutheria</taxon>
        <taxon>Euarchontoglires</taxon>
        <taxon>Primates</taxon>
        <taxon>Haplorrhini</taxon>
        <taxon>Platyrrhini</taxon>
        <taxon>Cebidae</taxon>
        <taxon>Callitrichinae</taxon>
        <taxon>Callithrix</taxon>
        <taxon>Callithrix</taxon>
    </lineage>
</organism>
<accession>A0A8I3WGJ5</accession>
<name>A0A8I3WGJ5_CALJA</name>
<feature type="compositionally biased region" description="Gly residues" evidence="1">
    <location>
        <begin position="8"/>
        <end position="18"/>
    </location>
</feature>
<keyword evidence="3" id="KW-1185">Reference proteome</keyword>
<reference evidence="2" key="3">
    <citation type="submission" date="2025-09" db="UniProtKB">
        <authorList>
            <consortium name="Ensembl"/>
        </authorList>
    </citation>
    <scope>IDENTIFICATION</scope>
</reference>
<dbReference type="AlphaFoldDB" id="A0A8I3WGJ5"/>
<evidence type="ECO:0000313" key="2">
    <source>
        <dbReference type="Ensembl" id="ENSCJAP00000089638.1"/>
    </source>
</evidence>
<dbReference type="GeneTree" id="ENSGT00900000143058"/>
<evidence type="ECO:0000256" key="1">
    <source>
        <dbReference type="SAM" id="MobiDB-lite"/>
    </source>
</evidence>
<proteinExistence type="predicted"/>
<evidence type="ECO:0000313" key="3">
    <source>
        <dbReference type="Proteomes" id="UP000008225"/>
    </source>
</evidence>
<sequence>MGAEFRLGRGGAGRGGEGAAELRFQGGAPASGRRSAVAFHPSGPVFYPPPPPSIRRLLSARRSPRSIVARPFGRPIPQCRAPTGTWGCRWRRERKARMTASGKQECGLWPLSSCCRKCRDLAPGRTSQNTPPSTPCWTRSTPVWTTWRRRMTTSTPASRSCWSPTGRHAWSSSSNSGRTPAMPAPRLQESPTGPPPCLPGLDSGLGTHPLA</sequence>
<protein>
    <submittedName>
        <fullName evidence="2">Uncharacterized protein</fullName>
    </submittedName>
</protein>
<dbReference type="Proteomes" id="UP000008225">
    <property type="component" value="Chromosome 1"/>
</dbReference>
<feature type="region of interest" description="Disordered" evidence="1">
    <location>
        <begin position="149"/>
        <end position="211"/>
    </location>
</feature>
<feature type="region of interest" description="Disordered" evidence="1">
    <location>
        <begin position="1"/>
        <end position="35"/>
    </location>
</feature>